<reference evidence="2" key="1">
    <citation type="journal article" date="2021" name="Proc. Natl. Acad. Sci. U.S.A.">
        <title>A Catalog of Tens of Thousands of Viruses from Human Metagenomes Reveals Hidden Associations with Chronic Diseases.</title>
        <authorList>
            <person name="Tisza M.J."/>
            <person name="Buck C.B."/>
        </authorList>
    </citation>
    <scope>NUCLEOTIDE SEQUENCE</scope>
    <source>
        <strain evidence="2">Ct1Uu26</strain>
    </source>
</reference>
<keyword evidence="1" id="KW-0175">Coiled coil</keyword>
<evidence type="ECO:0000256" key="1">
    <source>
        <dbReference type="SAM" id="Coils"/>
    </source>
</evidence>
<evidence type="ECO:0000313" key="2">
    <source>
        <dbReference type="EMBL" id="DAE27492.1"/>
    </source>
</evidence>
<organism evidence="2">
    <name type="scientific">virus sp. ct1Uu26</name>
    <dbReference type="NCBI Taxonomy" id="2826789"/>
    <lineage>
        <taxon>Viruses</taxon>
    </lineage>
</organism>
<proteinExistence type="predicted"/>
<dbReference type="EMBL" id="BK015840">
    <property type="protein sequence ID" value="DAE27492.1"/>
    <property type="molecule type" value="Genomic_DNA"/>
</dbReference>
<protein>
    <submittedName>
        <fullName evidence="2">Uncharacterized protein</fullName>
    </submittedName>
</protein>
<name>A0A8S5R944_9VIRU</name>
<feature type="coiled-coil region" evidence="1">
    <location>
        <begin position="19"/>
        <end position="72"/>
    </location>
</feature>
<accession>A0A8S5R944</accession>
<sequence length="87" mass="10258">MKKEIEDLELKTAEEYKIYETLNQQKADLEKNQTEILQEEIQKRKNEVSSYVDHYEKEANRQLDIAKNLAQQMQSYAAQYVAAKASM</sequence>